<dbReference type="EMBL" id="MVHR01000041">
    <property type="protein sequence ID" value="ORA69942.1"/>
    <property type="molecule type" value="Genomic_DNA"/>
</dbReference>
<accession>A0A1X0DCP4</accession>
<sequence>MASGAGGWFRYRPADESSIGSHGSIFVRLFLKYQVITVVAPNSPLVVDIPTPTLGAQRLAPFLGRGPIAVGGHRLASATVSGLRAI</sequence>
<protein>
    <submittedName>
        <fullName evidence="1">Uncharacterized protein</fullName>
    </submittedName>
</protein>
<proteinExistence type="predicted"/>
<dbReference type="STRING" id="53376.BST25_20320"/>
<name>A0A1X0DCP4_MYCHE</name>
<comment type="caution">
    <text evidence="1">The sequence shown here is derived from an EMBL/GenBank/DDBJ whole genome shotgun (WGS) entry which is preliminary data.</text>
</comment>
<organism evidence="1 2">
    <name type="scientific">Mycobacterium heidelbergense</name>
    <dbReference type="NCBI Taxonomy" id="53376"/>
    <lineage>
        <taxon>Bacteria</taxon>
        <taxon>Bacillati</taxon>
        <taxon>Actinomycetota</taxon>
        <taxon>Actinomycetes</taxon>
        <taxon>Mycobacteriales</taxon>
        <taxon>Mycobacteriaceae</taxon>
        <taxon>Mycobacterium</taxon>
        <taxon>Mycobacterium simiae complex</taxon>
    </lineage>
</organism>
<dbReference type="AlphaFoldDB" id="A0A1X0DCP4"/>
<keyword evidence="2" id="KW-1185">Reference proteome</keyword>
<evidence type="ECO:0000313" key="1">
    <source>
        <dbReference type="EMBL" id="ORA69942.1"/>
    </source>
</evidence>
<evidence type="ECO:0000313" key="2">
    <source>
        <dbReference type="Proteomes" id="UP000192566"/>
    </source>
</evidence>
<dbReference type="Proteomes" id="UP000192566">
    <property type="component" value="Unassembled WGS sequence"/>
</dbReference>
<reference evidence="1 2" key="1">
    <citation type="submission" date="2017-02" db="EMBL/GenBank/DDBJ databases">
        <title>The new phylogeny of genus Mycobacterium.</title>
        <authorList>
            <person name="Tortoli E."/>
            <person name="Trovato A."/>
            <person name="Cirillo D.M."/>
        </authorList>
    </citation>
    <scope>NUCLEOTIDE SEQUENCE [LARGE SCALE GENOMIC DNA]</scope>
    <source>
        <strain evidence="1 2">DSM 44471</strain>
    </source>
</reference>
<gene>
    <name evidence="1" type="ORF">BST25_20320</name>
</gene>